<proteinExistence type="inferred from homology"/>
<dbReference type="GO" id="GO:0005506">
    <property type="term" value="F:iron ion binding"/>
    <property type="evidence" value="ECO:0007669"/>
    <property type="project" value="InterPro"/>
</dbReference>
<dbReference type="OrthoDB" id="1844152at2759"/>
<keyword evidence="9" id="KW-1185">Reference proteome</keyword>
<dbReference type="PANTHER" id="PTHR46206">
    <property type="entry name" value="CYTOCHROME P450"/>
    <property type="match status" value="1"/>
</dbReference>
<dbReference type="EMBL" id="FUEG01000012">
    <property type="protein sequence ID" value="SJL10752.1"/>
    <property type="molecule type" value="Genomic_DNA"/>
</dbReference>
<feature type="binding site" description="axial binding residue" evidence="6">
    <location>
        <position position="456"/>
    </location>
    <ligand>
        <name>heme</name>
        <dbReference type="ChEBI" id="CHEBI:30413"/>
    </ligand>
    <ligandPart>
        <name>Fe</name>
        <dbReference type="ChEBI" id="CHEBI:18248"/>
    </ligandPart>
</feature>
<dbReference type="PRINTS" id="PR00465">
    <property type="entry name" value="EP450IV"/>
</dbReference>
<dbReference type="Proteomes" id="UP000219338">
    <property type="component" value="Unassembled WGS sequence"/>
</dbReference>
<evidence type="ECO:0000256" key="1">
    <source>
        <dbReference type="ARBA" id="ARBA00001971"/>
    </source>
</evidence>
<dbReference type="AlphaFoldDB" id="A0A284RPN4"/>
<reference evidence="9" key="1">
    <citation type="journal article" date="2017" name="Nat. Ecol. Evol.">
        <title>Genome expansion and lineage-specific genetic innovations in the forest pathogenic fungi Armillaria.</title>
        <authorList>
            <person name="Sipos G."/>
            <person name="Prasanna A.N."/>
            <person name="Walter M.C."/>
            <person name="O'Connor E."/>
            <person name="Balint B."/>
            <person name="Krizsan K."/>
            <person name="Kiss B."/>
            <person name="Hess J."/>
            <person name="Varga T."/>
            <person name="Slot J."/>
            <person name="Riley R."/>
            <person name="Boka B."/>
            <person name="Rigling D."/>
            <person name="Barry K."/>
            <person name="Lee J."/>
            <person name="Mihaltcheva S."/>
            <person name="LaButti K."/>
            <person name="Lipzen A."/>
            <person name="Waldron R."/>
            <person name="Moloney N.M."/>
            <person name="Sperisen C."/>
            <person name="Kredics L."/>
            <person name="Vagvoelgyi C."/>
            <person name="Patrignani A."/>
            <person name="Fitzpatrick D."/>
            <person name="Nagy I."/>
            <person name="Doyle S."/>
            <person name="Anderson J.B."/>
            <person name="Grigoriev I.V."/>
            <person name="Gueldener U."/>
            <person name="Muensterkoetter M."/>
            <person name="Nagy L.G."/>
        </authorList>
    </citation>
    <scope>NUCLEOTIDE SEQUENCE [LARGE SCALE GENOMIC DNA]</scope>
    <source>
        <strain evidence="9">C18/9</strain>
    </source>
</reference>
<keyword evidence="5 6" id="KW-0408">Iron</keyword>
<evidence type="ECO:0000256" key="2">
    <source>
        <dbReference type="ARBA" id="ARBA00010617"/>
    </source>
</evidence>
<dbReference type="GO" id="GO:0016705">
    <property type="term" value="F:oxidoreductase activity, acting on paired donors, with incorporation or reduction of molecular oxygen"/>
    <property type="evidence" value="ECO:0007669"/>
    <property type="project" value="InterPro"/>
</dbReference>
<keyword evidence="6 7" id="KW-0349">Heme</keyword>
<dbReference type="STRING" id="47428.A0A284RPN4"/>
<dbReference type="Gene3D" id="1.10.630.10">
    <property type="entry name" value="Cytochrome P450"/>
    <property type="match status" value="1"/>
</dbReference>
<evidence type="ECO:0000313" key="9">
    <source>
        <dbReference type="Proteomes" id="UP000219338"/>
    </source>
</evidence>
<dbReference type="GO" id="GO:0004497">
    <property type="term" value="F:monooxygenase activity"/>
    <property type="evidence" value="ECO:0007669"/>
    <property type="project" value="UniProtKB-KW"/>
</dbReference>
<dbReference type="GO" id="GO:0020037">
    <property type="term" value="F:heme binding"/>
    <property type="evidence" value="ECO:0007669"/>
    <property type="project" value="InterPro"/>
</dbReference>
<name>A0A284RPN4_ARMOS</name>
<protein>
    <recommendedName>
        <fullName evidence="10">Cytochrome P450</fullName>
    </recommendedName>
</protein>
<evidence type="ECO:0000256" key="3">
    <source>
        <dbReference type="ARBA" id="ARBA00022723"/>
    </source>
</evidence>
<evidence type="ECO:0000256" key="4">
    <source>
        <dbReference type="ARBA" id="ARBA00023002"/>
    </source>
</evidence>
<dbReference type="InterPro" id="IPR017972">
    <property type="entry name" value="Cyt_P450_CS"/>
</dbReference>
<evidence type="ECO:0000256" key="7">
    <source>
        <dbReference type="RuleBase" id="RU000461"/>
    </source>
</evidence>
<gene>
    <name evidence="8" type="ORF">ARMOST_14146</name>
</gene>
<organism evidence="8 9">
    <name type="scientific">Armillaria ostoyae</name>
    <name type="common">Armillaria root rot fungus</name>
    <dbReference type="NCBI Taxonomy" id="47428"/>
    <lineage>
        <taxon>Eukaryota</taxon>
        <taxon>Fungi</taxon>
        <taxon>Dikarya</taxon>
        <taxon>Basidiomycota</taxon>
        <taxon>Agaricomycotina</taxon>
        <taxon>Agaricomycetes</taxon>
        <taxon>Agaricomycetidae</taxon>
        <taxon>Agaricales</taxon>
        <taxon>Marasmiineae</taxon>
        <taxon>Physalacriaceae</taxon>
        <taxon>Armillaria</taxon>
    </lineage>
</organism>
<evidence type="ECO:0000256" key="5">
    <source>
        <dbReference type="ARBA" id="ARBA00023004"/>
    </source>
</evidence>
<dbReference type="SUPFAM" id="SSF48264">
    <property type="entry name" value="Cytochrome P450"/>
    <property type="match status" value="1"/>
</dbReference>
<dbReference type="PROSITE" id="PS00086">
    <property type="entry name" value="CYTOCHROME_P450"/>
    <property type="match status" value="1"/>
</dbReference>
<comment type="similarity">
    <text evidence="2 7">Belongs to the cytochrome P450 family.</text>
</comment>
<sequence>MPLEEYVDLARQVDKTLVLRSLGLATVFLLALQLRKALISRQKLKSIPTVGSSGIIGSWIDAFKFIFHAKEIVEEGQRMYGSIFKVPLLDRWTVVVSGAERINDIRKSSLEELSTIATDEDVDYTWGRYNRVDPYHLDVARGTMTRNIATCFADIQDEIKVAFRDNIPMTKDWVEIPAYKTILQIVCRASNRMFVGLPLCRNPEYIKLNINYTIELVTFVCIINLLPTVLKMRVILTQYSKAEKFLGETIRERMHQQDVYGKDWPGKPNDLVSWLLDITYGDDKKRSVKDHCTRVLHLNMAAIHTTTMTLTTAVYALATHPEYAETLRDEVESIINEEGFTKAAMGKMNQLDSFLKEALRLYGNIAVFGMQRTTRKDFVFSDGTVVPAGVEIVVASLSTHTDEKNYEDPLEFKPWRFSEKSKQEGEGGEQEGEDIRHHMTTPSLDFVFFGIGRPACPGRFFAVNELKALMSHVLLNFDVKLDKFPTPVWFAENQLPNQSSKVLFRKRARVRSPGINNRLEVWAIAARGRSESYSPSESAARKVPNIEEHVSALAGRVDHHVHCIEKTFQGGPPSRQADLPVVTYSR</sequence>
<dbReference type="CDD" id="cd11041">
    <property type="entry name" value="CYP503A1-like"/>
    <property type="match status" value="1"/>
</dbReference>
<evidence type="ECO:0000313" key="8">
    <source>
        <dbReference type="EMBL" id="SJL10752.1"/>
    </source>
</evidence>
<comment type="cofactor">
    <cofactor evidence="1 6">
        <name>heme</name>
        <dbReference type="ChEBI" id="CHEBI:30413"/>
    </cofactor>
</comment>
<keyword evidence="4 7" id="KW-0560">Oxidoreductase</keyword>
<keyword evidence="3 6" id="KW-0479">Metal-binding</keyword>
<dbReference type="InterPro" id="IPR001128">
    <property type="entry name" value="Cyt_P450"/>
</dbReference>
<dbReference type="Pfam" id="PF00067">
    <property type="entry name" value="p450"/>
    <property type="match status" value="1"/>
</dbReference>
<dbReference type="OMA" id="FAFARIM"/>
<accession>A0A284RPN4</accession>
<keyword evidence="7" id="KW-0503">Monooxygenase</keyword>
<dbReference type="InterPro" id="IPR036396">
    <property type="entry name" value="Cyt_P450_sf"/>
</dbReference>
<evidence type="ECO:0000256" key="6">
    <source>
        <dbReference type="PIRSR" id="PIRSR602403-1"/>
    </source>
</evidence>
<dbReference type="InterPro" id="IPR002403">
    <property type="entry name" value="Cyt_P450_E_grp-IV"/>
</dbReference>
<evidence type="ECO:0008006" key="10">
    <source>
        <dbReference type="Google" id="ProtNLM"/>
    </source>
</evidence>